<dbReference type="SUPFAM" id="SSF56784">
    <property type="entry name" value="HAD-like"/>
    <property type="match status" value="1"/>
</dbReference>
<dbReference type="GO" id="GO:0000287">
    <property type="term" value="F:magnesium ion binding"/>
    <property type="evidence" value="ECO:0007669"/>
    <property type="project" value="UniProtKB-ARBA"/>
</dbReference>
<dbReference type="Gene3D" id="3.30.1240.10">
    <property type="match status" value="1"/>
</dbReference>
<dbReference type="EMBL" id="CP003746">
    <property type="protein sequence ID" value="AFU97306.1"/>
    <property type="molecule type" value="Genomic_DNA"/>
</dbReference>
<dbReference type="HOGENOM" id="CLU_044146_7_0_6"/>
<dbReference type="PANTHER" id="PTHR10000">
    <property type="entry name" value="PHOSPHOSERINE PHOSPHATASE"/>
    <property type="match status" value="1"/>
</dbReference>
<dbReference type="NCBIfam" id="TIGR01484">
    <property type="entry name" value="HAD-SF-IIB"/>
    <property type="match status" value="1"/>
</dbReference>
<keyword evidence="1" id="KW-0378">Hydrolase</keyword>
<dbReference type="Gene3D" id="3.40.50.1000">
    <property type="entry name" value="HAD superfamily/HAD-like"/>
    <property type="match status" value="1"/>
</dbReference>
<dbReference type="GO" id="GO:0005829">
    <property type="term" value="C:cytosol"/>
    <property type="evidence" value="ECO:0007669"/>
    <property type="project" value="TreeGrafter"/>
</dbReference>
<dbReference type="OrthoDB" id="9781413at2"/>
<evidence type="ECO:0000313" key="1">
    <source>
        <dbReference type="EMBL" id="AFU97306.1"/>
    </source>
</evidence>
<keyword evidence="2" id="KW-1185">Reference proteome</keyword>
<dbReference type="Proteomes" id="UP000000466">
    <property type="component" value="Chromosome"/>
</dbReference>
<proteinExistence type="predicted"/>
<dbReference type="Pfam" id="PF08282">
    <property type="entry name" value="Hydrolase_3"/>
    <property type="match status" value="1"/>
</dbReference>
<protein>
    <submittedName>
        <fullName evidence="1">HAD-superfamily hydrolase</fullName>
    </submittedName>
</protein>
<dbReference type="InterPro" id="IPR036412">
    <property type="entry name" value="HAD-like_sf"/>
</dbReference>
<dbReference type="InterPro" id="IPR006379">
    <property type="entry name" value="HAD-SF_hydro_IIB"/>
</dbReference>
<dbReference type="GO" id="GO:0016791">
    <property type="term" value="F:phosphatase activity"/>
    <property type="evidence" value="ECO:0007669"/>
    <property type="project" value="TreeGrafter"/>
</dbReference>
<dbReference type="PANTHER" id="PTHR10000:SF8">
    <property type="entry name" value="HAD SUPERFAMILY HYDROLASE-LIKE, TYPE 3"/>
    <property type="match status" value="1"/>
</dbReference>
<accession>K4KEG2</accession>
<sequence>MAIALDSLPAGTPLADDIRLVFFDIDGTLLDREGQLQPATRKAIATLHQRGVMTAFASGRPPFAADALQAELQLTGPSVFYTGGHCVWQGSTFADHTLAPDEWHALARQARAQSIYLEGYFDDHYVTCSASDITAEHARHLRVQPRLLPFGQWPRQPAKKLLLGVNLEREPEGLAALEADFPAFHFAYAHLPSRPQWQFASVVSRFVDKTDLFHRLVNHLGLVPGQVAAFGDGGSDQAFLQAAGHGVAMGNASAQVKACARWVTRPSWEDGVAYGLDRLLGNR</sequence>
<gene>
    <name evidence="1" type="ordered locus">M5M_00345</name>
</gene>
<dbReference type="RefSeq" id="WP_015045479.1">
    <property type="nucleotide sequence ID" value="NC_018868.3"/>
</dbReference>
<dbReference type="eggNOG" id="COG0561">
    <property type="taxonomic scope" value="Bacteria"/>
</dbReference>
<reference evidence="1 2" key="1">
    <citation type="journal article" date="2013" name="Genome Announc.">
        <title>Complete genome sequence of Simiduia agarivorans SA1(T), a marine bacterium able to degrade a variety of polysaccharides.</title>
        <authorList>
            <person name="Lin S.Y."/>
            <person name="Shieh W.Y."/>
            <person name="Chen J.S."/>
            <person name="Tang S.L."/>
        </authorList>
    </citation>
    <scope>NUCLEOTIDE SEQUENCE [LARGE SCALE GENOMIC DNA]</scope>
    <source>
        <strain evidence="2">DSM 21679 / JCM 13881 / BCRC 17597 / SA1</strain>
    </source>
</reference>
<evidence type="ECO:0000313" key="2">
    <source>
        <dbReference type="Proteomes" id="UP000000466"/>
    </source>
</evidence>
<organism evidence="1 2">
    <name type="scientific">Simiduia agarivorans (strain DSM 21679 / JCM 13881 / BCRC 17597 / SA1)</name>
    <dbReference type="NCBI Taxonomy" id="1117647"/>
    <lineage>
        <taxon>Bacteria</taxon>
        <taxon>Pseudomonadati</taxon>
        <taxon>Pseudomonadota</taxon>
        <taxon>Gammaproteobacteria</taxon>
        <taxon>Cellvibrionales</taxon>
        <taxon>Cellvibrionaceae</taxon>
        <taxon>Simiduia</taxon>
    </lineage>
</organism>
<dbReference type="AlphaFoldDB" id="K4KEG2"/>
<dbReference type="STRING" id="1117647.M5M_00345"/>
<dbReference type="KEGG" id="saga:M5M_00345"/>
<name>K4KEG2_SIMAS</name>
<dbReference type="InterPro" id="IPR023214">
    <property type="entry name" value="HAD_sf"/>
</dbReference>